<organism evidence="4 5">
    <name type="scientific">Macrostomum lignano</name>
    <dbReference type="NCBI Taxonomy" id="282301"/>
    <lineage>
        <taxon>Eukaryota</taxon>
        <taxon>Metazoa</taxon>
        <taxon>Spiralia</taxon>
        <taxon>Lophotrochozoa</taxon>
        <taxon>Platyhelminthes</taxon>
        <taxon>Rhabditophora</taxon>
        <taxon>Macrostomorpha</taxon>
        <taxon>Macrostomida</taxon>
        <taxon>Macrostomidae</taxon>
        <taxon>Macrostomum</taxon>
    </lineage>
</organism>
<protein>
    <recommendedName>
        <fullName evidence="3">Serpin domain-containing protein</fullName>
    </recommendedName>
</protein>
<comment type="similarity">
    <text evidence="1 2">Belongs to the serpin family.</text>
</comment>
<dbReference type="EMBL" id="NIVC01000517">
    <property type="protein sequence ID" value="PAA81687.1"/>
    <property type="molecule type" value="Genomic_DNA"/>
</dbReference>
<feature type="domain" description="Serpin" evidence="3">
    <location>
        <begin position="12"/>
        <end position="404"/>
    </location>
</feature>
<dbReference type="SMART" id="SM00093">
    <property type="entry name" value="SERPIN"/>
    <property type="match status" value="1"/>
</dbReference>
<dbReference type="PANTHER" id="PTHR11461:SF211">
    <property type="entry name" value="GH10112P-RELATED"/>
    <property type="match status" value="1"/>
</dbReference>
<dbReference type="OrthoDB" id="6099233at2759"/>
<dbReference type="PANTHER" id="PTHR11461">
    <property type="entry name" value="SERINE PROTEASE INHIBITOR, SERPIN"/>
    <property type="match status" value="1"/>
</dbReference>
<name>A0A267G8E2_9PLAT</name>
<accession>A0A267G8E2</accession>
<evidence type="ECO:0000313" key="4">
    <source>
        <dbReference type="EMBL" id="PAA81687.1"/>
    </source>
</evidence>
<dbReference type="AlphaFoldDB" id="A0A267G8E2"/>
<keyword evidence="5" id="KW-1185">Reference proteome</keyword>
<dbReference type="STRING" id="282301.A0A267G8E2"/>
<gene>
    <name evidence="4" type="ORF">BOX15_Mlig023821g2</name>
</gene>
<dbReference type="Proteomes" id="UP000215902">
    <property type="component" value="Unassembled WGS sequence"/>
</dbReference>
<sequence length="406" mass="43724">MDPLNAHNAFALDLYRAISEANTGRNFLLSPISIFATLSMILPGARKQTLDQLVSGMRLSESGQKPLSAESLAQLESSLGRMLSSAIPAGNAASSSKLSSSLQSANRAFIQAGMEVRRDFLTALRSSFRSEILSAEFAKDSEAERVRINNWVATVTKDKIPELLKSGSVDPLTRLVLVNALYFKANWSVPFDPRSTFDEPFELNASTAPVSVPMMHRTANWPIVFVADVLTGVRFDFEDDNSGQRMSLLAVLPAEQHGLDGLLAKMSQEDWLRLVNDAGESGKAAVSLPKIKLNSFTELSEAAYLPHLGFGKLFSNDADLSGIASTPGDLYVSSFAHQAALEWDEFGAEGAAASAAAINTRMAPPRIAFDQPFAVIVSREVATSGDGAGDKRQVPIFIGRVSDPRG</sequence>
<dbReference type="Pfam" id="PF00079">
    <property type="entry name" value="Serpin"/>
    <property type="match status" value="1"/>
</dbReference>
<evidence type="ECO:0000259" key="3">
    <source>
        <dbReference type="SMART" id="SM00093"/>
    </source>
</evidence>
<dbReference type="SUPFAM" id="SSF56574">
    <property type="entry name" value="Serpins"/>
    <property type="match status" value="1"/>
</dbReference>
<dbReference type="CDD" id="cd00172">
    <property type="entry name" value="serpin"/>
    <property type="match status" value="1"/>
</dbReference>
<proteinExistence type="inferred from homology"/>
<evidence type="ECO:0000256" key="2">
    <source>
        <dbReference type="RuleBase" id="RU000411"/>
    </source>
</evidence>
<evidence type="ECO:0000313" key="5">
    <source>
        <dbReference type="Proteomes" id="UP000215902"/>
    </source>
</evidence>
<dbReference type="GO" id="GO:0004867">
    <property type="term" value="F:serine-type endopeptidase inhibitor activity"/>
    <property type="evidence" value="ECO:0007669"/>
    <property type="project" value="InterPro"/>
</dbReference>
<dbReference type="Gene3D" id="3.30.497.10">
    <property type="entry name" value="Antithrombin, subunit I, domain 2"/>
    <property type="match status" value="1"/>
</dbReference>
<dbReference type="Gene3D" id="2.30.39.10">
    <property type="entry name" value="Alpha-1-antitrypsin, domain 1"/>
    <property type="match status" value="1"/>
</dbReference>
<evidence type="ECO:0000256" key="1">
    <source>
        <dbReference type="ARBA" id="ARBA00009500"/>
    </source>
</evidence>
<dbReference type="InterPro" id="IPR036186">
    <property type="entry name" value="Serpin_sf"/>
</dbReference>
<dbReference type="GO" id="GO:0005615">
    <property type="term" value="C:extracellular space"/>
    <property type="evidence" value="ECO:0007669"/>
    <property type="project" value="InterPro"/>
</dbReference>
<dbReference type="InterPro" id="IPR023796">
    <property type="entry name" value="Serpin_dom"/>
</dbReference>
<comment type="caution">
    <text evidence="4">The sequence shown here is derived from an EMBL/GenBank/DDBJ whole genome shotgun (WGS) entry which is preliminary data.</text>
</comment>
<dbReference type="InterPro" id="IPR000215">
    <property type="entry name" value="Serpin_fam"/>
</dbReference>
<reference evidence="4 5" key="1">
    <citation type="submission" date="2017-06" db="EMBL/GenBank/DDBJ databases">
        <title>A platform for efficient transgenesis in Macrostomum lignano, a flatworm model organism for stem cell research.</title>
        <authorList>
            <person name="Berezikov E."/>
        </authorList>
    </citation>
    <scope>NUCLEOTIDE SEQUENCE [LARGE SCALE GENOMIC DNA]</scope>
    <source>
        <strain evidence="4">DV1</strain>
        <tissue evidence="4">Whole organism</tissue>
    </source>
</reference>
<dbReference type="InterPro" id="IPR042185">
    <property type="entry name" value="Serpin_sf_2"/>
</dbReference>
<dbReference type="InterPro" id="IPR042178">
    <property type="entry name" value="Serpin_sf_1"/>
</dbReference>